<gene>
    <name evidence="11" type="primary">eif2a</name>
    <name evidence="11" type="ORF">NDEV_0105</name>
</gene>
<dbReference type="Proteomes" id="UP000196239">
    <property type="component" value="Chromosome 1"/>
</dbReference>
<dbReference type="SUPFAM" id="SSF50249">
    <property type="entry name" value="Nucleic acid-binding proteins"/>
    <property type="match status" value="1"/>
</dbReference>
<evidence type="ECO:0000256" key="2">
    <source>
        <dbReference type="ARBA" id="ARBA00007223"/>
    </source>
</evidence>
<dbReference type="SUPFAM" id="SSF116742">
    <property type="entry name" value="eIF2alpha middle domain-like"/>
    <property type="match status" value="1"/>
</dbReference>
<protein>
    <recommendedName>
        <fullName evidence="4">Translation initiation factor 2 subunit alpha</fullName>
    </recommendedName>
    <alternativeName>
        <fullName evidence="8">aIF2-alpha</fullName>
    </alternativeName>
    <alternativeName>
        <fullName evidence="9">eIF-2-alpha</fullName>
    </alternativeName>
</protein>
<name>A0A128A0K0_9ARCH</name>
<dbReference type="AlphaFoldDB" id="A0A128A0K0"/>
<dbReference type="InterPro" id="IPR024054">
    <property type="entry name" value="TIF2_asu_middle_sf"/>
</dbReference>
<dbReference type="InterPro" id="IPR011488">
    <property type="entry name" value="TIF_2_asu"/>
</dbReference>
<evidence type="ECO:0000256" key="9">
    <source>
        <dbReference type="ARBA" id="ARBA00033333"/>
    </source>
</evidence>
<dbReference type="FunFam" id="2.40.50.140:FF:000015">
    <property type="entry name" value="Eukaryotic translation initiation factor 2 subunit alpha"/>
    <property type="match status" value="1"/>
</dbReference>
<dbReference type="PANTHER" id="PTHR10602">
    <property type="entry name" value="EUKARYOTIC TRANSLATION INITIATION FACTOR 2 SUBUNIT 1"/>
    <property type="match status" value="1"/>
</dbReference>
<keyword evidence="12" id="KW-1185">Reference proteome</keyword>
<evidence type="ECO:0000256" key="1">
    <source>
        <dbReference type="ARBA" id="ARBA00003323"/>
    </source>
</evidence>
<evidence type="ECO:0000256" key="3">
    <source>
        <dbReference type="ARBA" id="ARBA00011243"/>
    </source>
</evidence>
<dbReference type="Gene3D" id="3.30.70.1130">
    <property type="entry name" value="EIF_2_alpha"/>
    <property type="match status" value="1"/>
</dbReference>
<dbReference type="CDD" id="cd04452">
    <property type="entry name" value="S1_IF2_alpha"/>
    <property type="match status" value="1"/>
</dbReference>
<dbReference type="GO" id="GO:0043022">
    <property type="term" value="F:ribosome binding"/>
    <property type="evidence" value="ECO:0007669"/>
    <property type="project" value="TreeGrafter"/>
</dbReference>
<keyword evidence="6" id="KW-0694">RNA-binding</keyword>
<evidence type="ECO:0000313" key="11">
    <source>
        <dbReference type="EMBL" id="CUR50870.1"/>
    </source>
</evidence>
<dbReference type="FunFam" id="3.30.70.1130:FF:000002">
    <property type="entry name" value="Translation initiation factor 2 subunit alpha"/>
    <property type="match status" value="1"/>
</dbReference>
<keyword evidence="5 11" id="KW-0396">Initiation factor</keyword>
<evidence type="ECO:0000256" key="7">
    <source>
        <dbReference type="ARBA" id="ARBA00022917"/>
    </source>
</evidence>
<dbReference type="GO" id="GO:0003743">
    <property type="term" value="F:translation initiation factor activity"/>
    <property type="evidence" value="ECO:0007669"/>
    <property type="project" value="UniProtKB-KW"/>
</dbReference>
<dbReference type="InterPro" id="IPR024055">
    <property type="entry name" value="TIF2_asu_C"/>
</dbReference>
<dbReference type="Gene3D" id="1.10.150.190">
    <property type="entry name" value="Translation initiation factor 2, subunit 1, domain 2"/>
    <property type="match status" value="1"/>
</dbReference>
<dbReference type="SMART" id="SM00316">
    <property type="entry name" value="S1"/>
    <property type="match status" value="1"/>
</dbReference>
<evidence type="ECO:0000256" key="5">
    <source>
        <dbReference type="ARBA" id="ARBA00022540"/>
    </source>
</evidence>
<evidence type="ECO:0000256" key="8">
    <source>
        <dbReference type="ARBA" id="ARBA00030860"/>
    </source>
</evidence>
<comment type="subunit">
    <text evidence="3">Heterotrimer composed of an alpha, a beta and a gamma chain.</text>
</comment>
<comment type="function">
    <text evidence="1">eIF-2 functions in the early steps of protein synthesis by forming a ternary complex with GTP and initiator tRNA.</text>
</comment>
<accession>A0A128A0K0</accession>
<evidence type="ECO:0000256" key="4">
    <source>
        <dbReference type="ARBA" id="ARBA00013678"/>
    </source>
</evidence>
<proteinExistence type="inferred from homology"/>
<dbReference type="KEGG" id="ndv:NDEV_0105"/>
<dbReference type="Gene3D" id="2.40.50.140">
    <property type="entry name" value="Nucleic acid-binding proteins"/>
    <property type="match status" value="1"/>
</dbReference>
<evidence type="ECO:0000256" key="6">
    <source>
        <dbReference type="ARBA" id="ARBA00022884"/>
    </source>
</evidence>
<dbReference type="GO" id="GO:0003723">
    <property type="term" value="F:RNA binding"/>
    <property type="evidence" value="ECO:0007669"/>
    <property type="project" value="UniProtKB-KW"/>
</dbReference>
<dbReference type="EMBL" id="LN890280">
    <property type="protein sequence ID" value="CUR50870.1"/>
    <property type="molecule type" value="Genomic_DNA"/>
</dbReference>
<dbReference type="PROSITE" id="PS50126">
    <property type="entry name" value="S1"/>
    <property type="match status" value="1"/>
</dbReference>
<dbReference type="PANTHER" id="PTHR10602:SF0">
    <property type="entry name" value="EUKARYOTIC TRANSLATION INITIATION FACTOR 2 SUBUNIT 1"/>
    <property type="match status" value="1"/>
</dbReference>
<dbReference type="Pfam" id="PF07541">
    <property type="entry name" value="EIF_2_alpha"/>
    <property type="match status" value="1"/>
</dbReference>
<dbReference type="InterPro" id="IPR044126">
    <property type="entry name" value="S1_IF2_alpha"/>
</dbReference>
<reference evidence="12" key="1">
    <citation type="submission" date="2015-10" db="EMBL/GenBank/DDBJ databases">
        <authorList>
            <person name="Lehtovirta-Morley L.E."/>
            <person name="Vieille C."/>
        </authorList>
    </citation>
    <scope>NUCLEOTIDE SEQUENCE [LARGE SCALE GENOMIC DNA]</scope>
</reference>
<evidence type="ECO:0000259" key="10">
    <source>
        <dbReference type="PROSITE" id="PS50126"/>
    </source>
</evidence>
<comment type="similarity">
    <text evidence="2">Belongs to the eIF-2-alpha family.</text>
</comment>
<dbReference type="SUPFAM" id="SSF110993">
    <property type="entry name" value="eIF-2-alpha, C-terminal domain"/>
    <property type="match status" value="1"/>
</dbReference>
<sequence>MTTTVQDFPEVGEIVIATVTRIVDQGAYVSLDEFNKIQGFLHVSEIATGWIRNVAKFLKVGEKKVLLVKRVDPRRSEIDLSLKQVSSDQKKKKLLEIKRGEKEEALIENLKSRISLTESEMGKLENVLVEKFGSVYDAFSEVSAKGISILDNLSIPPKALTVIAELGSKIQVPHVEIRGIFEITCNKSNGIEIIKSALIDSTANKKEISVTYIGAPKYRITLTAPNFKEAEKELKPILSAVQDAIEKKGGTFKFTREESKKTREG</sequence>
<dbReference type="InterPro" id="IPR012340">
    <property type="entry name" value="NA-bd_OB-fold"/>
</dbReference>
<organism evidence="11 12">
    <name type="scientific">Nitrosotalea devaniterrae</name>
    <dbReference type="NCBI Taxonomy" id="1078905"/>
    <lineage>
        <taxon>Archaea</taxon>
        <taxon>Nitrososphaerota</taxon>
        <taxon>Nitrososphaeria</taxon>
        <taxon>Nitrosotaleales</taxon>
        <taxon>Nitrosotaleaceae</taxon>
        <taxon>Nitrosotalea</taxon>
    </lineage>
</organism>
<dbReference type="Pfam" id="PF00575">
    <property type="entry name" value="S1"/>
    <property type="match status" value="1"/>
</dbReference>
<feature type="domain" description="S1 motif" evidence="10">
    <location>
        <begin position="12"/>
        <end position="83"/>
    </location>
</feature>
<keyword evidence="7" id="KW-0648">Protein biosynthesis</keyword>
<evidence type="ECO:0000313" key="12">
    <source>
        <dbReference type="Proteomes" id="UP000196239"/>
    </source>
</evidence>
<dbReference type="InterPro" id="IPR003029">
    <property type="entry name" value="S1_domain"/>
</dbReference>